<gene>
    <name evidence="6" type="primary">alsB</name>
    <name evidence="6" type="ORF">IAC53_01085</name>
</gene>
<dbReference type="PANTHER" id="PTHR46847">
    <property type="entry name" value="D-ALLOSE-BINDING PERIPLASMIC PROTEIN-RELATED"/>
    <property type="match status" value="1"/>
</dbReference>
<evidence type="ECO:0000313" key="6">
    <source>
        <dbReference type="EMBL" id="HIU35187.1"/>
    </source>
</evidence>
<feature type="signal peptide" evidence="4">
    <location>
        <begin position="1"/>
        <end position="32"/>
    </location>
</feature>
<evidence type="ECO:0000259" key="5">
    <source>
        <dbReference type="Pfam" id="PF13407"/>
    </source>
</evidence>
<dbReference type="GO" id="GO:0030246">
    <property type="term" value="F:carbohydrate binding"/>
    <property type="evidence" value="ECO:0007669"/>
    <property type="project" value="UniProtKB-ARBA"/>
</dbReference>
<feature type="domain" description="Periplasmic binding protein" evidence="5">
    <location>
        <begin position="42"/>
        <end position="301"/>
    </location>
</feature>
<reference evidence="6" key="1">
    <citation type="submission" date="2020-10" db="EMBL/GenBank/DDBJ databases">
        <authorList>
            <person name="Gilroy R."/>
        </authorList>
    </citation>
    <scope>NUCLEOTIDE SEQUENCE</scope>
    <source>
        <strain evidence="6">ChiGjej1B1-19959</strain>
    </source>
</reference>
<dbReference type="SUPFAM" id="SSF53822">
    <property type="entry name" value="Periplasmic binding protein-like I"/>
    <property type="match status" value="1"/>
</dbReference>
<dbReference type="AlphaFoldDB" id="A0A9D1LDZ6"/>
<evidence type="ECO:0000256" key="1">
    <source>
        <dbReference type="ARBA" id="ARBA00004196"/>
    </source>
</evidence>
<keyword evidence="3 4" id="KW-0732">Signal</keyword>
<name>A0A9D1LDZ6_9FIRM</name>
<dbReference type="GO" id="GO:0030313">
    <property type="term" value="C:cell envelope"/>
    <property type="evidence" value="ECO:0007669"/>
    <property type="project" value="UniProtKB-SubCell"/>
</dbReference>
<reference evidence="6" key="2">
    <citation type="journal article" date="2021" name="PeerJ">
        <title>Extensive microbial diversity within the chicken gut microbiome revealed by metagenomics and culture.</title>
        <authorList>
            <person name="Gilroy R."/>
            <person name="Ravi A."/>
            <person name="Getino M."/>
            <person name="Pursley I."/>
            <person name="Horton D.L."/>
            <person name="Alikhan N.F."/>
            <person name="Baker D."/>
            <person name="Gharbi K."/>
            <person name="Hall N."/>
            <person name="Watson M."/>
            <person name="Adriaenssens E.M."/>
            <person name="Foster-Nyarko E."/>
            <person name="Jarju S."/>
            <person name="Secka A."/>
            <person name="Antonio M."/>
            <person name="Oren A."/>
            <person name="Chaudhuri R.R."/>
            <person name="La Ragione R."/>
            <person name="Hildebrand F."/>
            <person name="Pallen M.J."/>
        </authorList>
    </citation>
    <scope>NUCLEOTIDE SEQUENCE</scope>
    <source>
        <strain evidence="6">ChiGjej1B1-19959</strain>
    </source>
</reference>
<evidence type="ECO:0000313" key="7">
    <source>
        <dbReference type="Proteomes" id="UP000824071"/>
    </source>
</evidence>
<dbReference type="PANTHER" id="PTHR46847:SF1">
    <property type="entry name" value="D-ALLOSE-BINDING PERIPLASMIC PROTEIN-RELATED"/>
    <property type="match status" value="1"/>
</dbReference>
<sequence>MKRNLHTRITALLLGIALLAALCLTGCGGDDAAEGGASAQYAVILKTLSNDFWATMKTGIEAEAEKQGVTVDIFAATSEEDTEGQLRIFENCIAKGYKAIGVAPLSPTNLLSAVAQANDKGIYVMNIDEKMDMETLKNAGGSVIAFATTDNVAVGEKAARYILDRLTSGGKVAIIEGKAGNASGEARKKGATEAFRSATGVELVASQPADWDRQKALDTAAGILQQHPDLSAFYCCNDTMALGALQAVKNAGKLGEVLVVGTDGAAEAVESVRAGELTATVAQDSAEIGAASLRKMVEAVQNGVKIDPEAEPETIPVDSYIVSQEDNG</sequence>
<dbReference type="CDD" id="cd06320">
    <property type="entry name" value="PBP1_allose_binding"/>
    <property type="match status" value="1"/>
</dbReference>
<dbReference type="EMBL" id="DVMW01000010">
    <property type="protein sequence ID" value="HIU35187.1"/>
    <property type="molecule type" value="Genomic_DNA"/>
</dbReference>
<evidence type="ECO:0000256" key="3">
    <source>
        <dbReference type="ARBA" id="ARBA00022729"/>
    </source>
</evidence>
<feature type="chain" id="PRO_5038811450" evidence="4">
    <location>
        <begin position="33"/>
        <end position="328"/>
    </location>
</feature>
<comment type="caution">
    <text evidence="6">The sequence shown here is derived from an EMBL/GenBank/DDBJ whole genome shotgun (WGS) entry which is preliminary data.</text>
</comment>
<dbReference type="Gene3D" id="3.40.50.2300">
    <property type="match status" value="2"/>
</dbReference>
<comment type="similarity">
    <text evidence="2">Belongs to the bacterial solute-binding protein 2 family.</text>
</comment>
<dbReference type="InterPro" id="IPR028082">
    <property type="entry name" value="Peripla_BP_I"/>
</dbReference>
<organism evidence="6 7">
    <name type="scientific">Candidatus Fimenecus excrementigallinarum</name>
    <dbReference type="NCBI Taxonomy" id="2840816"/>
    <lineage>
        <taxon>Bacteria</taxon>
        <taxon>Bacillati</taxon>
        <taxon>Bacillota</taxon>
        <taxon>Clostridia</taxon>
        <taxon>Candidatus Fimenecus</taxon>
    </lineage>
</organism>
<dbReference type="Proteomes" id="UP000824071">
    <property type="component" value="Unassembled WGS sequence"/>
</dbReference>
<dbReference type="NCBIfam" id="NF007254">
    <property type="entry name" value="PRK09701.1"/>
    <property type="match status" value="1"/>
</dbReference>
<dbReference type="Pfam" id="PF13407">
    <property type="entry name" value="Peripla_BP_4"/>
    <property type="match status" value="1"/>
</dbReference>
<evidence type="ECO:0000256" key="2">
    <source>
        <dbReference type="ARBA" id="ARBA00007639"/>
    </source>
</evidence>
<dbReference type="InterPro" id="IPR025997">
    <property type="entry name" value="SBP_2_dom"/>
</dbReference>
<protein>
    <submittedName>
        <fullName evidence="6">D-allose transporter substrate-binding protein</fullName>
    </submittedName>
</protein>
<proteinExistence type="inferred from homology"/>
<accession>A0A9D1LDZ6</accession>
<evidence type="ECO:0000256" key="4">
    <source>
        <dbReference type="SAM" id="SignalP"/>
    </source>
</evidence>
<comment type="subcellular location">
    <subcellularLocation>
        <location evidence="1">Cell envelope</location>
    </subcellularLocation>
</comment>